<dbReference type="RefSeq" id="WP_097969068.1">
    <property type="nucleotide sequence ID" value="NZ_NUBH01000002.1"/>
</dbReference>
<evidence type="ECO:0000313" key="2">
    <source>
        <dbReference type="Proteomes" id="UP000219775"/>
    </source>
</evidence>
<name>A0A2A8C418_9BACI</name>
<dbReference type="AlphaFoldDB" id="A0A2A8C418"/>
<dbReference type="Proteomes" id="UP000219775">
    <property type="component" value="Unassembled WGS sequence"/>
</dbReference>
<dbReference type="EMBL" id="NUDP01000050">
    <property type="protein sequence ID" value="PEM68600.1"/>
    <property type="molecule type" value="Genomic_DNA"/>
</dbReference>
<gene>
    <name evidence="1" type="ORF">CN613_14350</name>
</gene>
<comment type="caution">
    <text evidence="1">The sequence shown here is derived from an EMBL/GenBank/DDBJ whole genome shotgun (WGS) entry which is preliminary data.</text>
</comment>
<protein>
    <submittedName>
        <fullName evidence="1">Uncharacterized protein</fullName>
    </submittedName>
</protein>
<accession>A0A2A8C418</accession>
<evidence type="ECO:0000313" key="1">
    <source>
        <dbReference type="EMBL" id="PEM68600.1"/>
    </source>
</evidence>
<sequence>MDINEILLKSSPALVTAIVALFGSITFIIQRTILLSATSEFDMLFINKEQQKKIRLIGLIVLTIIGTLSIYITPGLFFYKAYSDFLLEHRIISTVIAGLSFLIFLGKSYQISRASLNVDSSKETKKHITKLSIHIFLSSLGWYYILIIFCIENATWLEVSLLGILAPLCTSAYFIYPLIKIQRLERKKYSVRILKRDEIDSINLIHKYTIDEKRTLCTAKDLRESDIFYVCDFSSEVYLEYKDVSSIKVNQKNN</sequence>
<reference evidence="1 2" key="1">
    <citation type="submission" date="2017-09" db="EMBL/GenBank/DDBJ databases">
        <title>Large-scale bioinformatics analysis of Bacillus genomes uncovers conserved roles of natural products in bacterial physiology.</title>
        <authorList>
            <consortium name="Agbiome Team Llc"/>
            <person name="Bleich R.M."/>
            <person name="Grubbs K.J."/>
            <person name="Santa Maria K.C."/>
            <person name="Allen S.E."/>
            <person name="Farag S."/>
            <person name="Shank E.A."/>
            <person name="Bowers A."/>
        </authorList>
    </citation>
    <scope>NUCLEOTIDE SEQUENCE [LARGE SCALE GENOMIC DNA]</scope>
    <source>
        <strain evidence="1 2">AFS009893</strain>
    </source>
</reference>
<organism evidence="1 2">
    <name type="scientific">Bacillus pseudomycoides</name>
    <dbReference type="NCBI Taxonomy" id="64104"/>
    <lineage>
        <taxon>Bacteria</taxon>
        <taxon>Bacillati</taxon>
        <taxon>Bacillota</taxon>
        <taxon>Bacilli</taxon>
        <taxon>Bacillales</taxon>
        <taxon>Bacillaceae</taxon>
        <taxon>Bacillus</taxon>
        <taxon>Bacillus cereus group</taxon>
    </lineage>
</organism>
<proteinExistence type="predicted"/>